<dbReference type="PANTHER" id="PTHR20648">
    <property type="entry name" value="ELONGIN-C"/>
    <property type="match status" value="1"/>
</dbReference>
<gene>
    <name evidence="6" type="ORF">THOM_0062</name>
</gene>
<dbReference type="STRING" id="72359.L7JZP5"/>
<dbReference type="HOGENOM" id="CLU_130038_4_0_1"/>
<dbReference type="EMBL" id="JH993803">
    <property type="protein sequence ID" value="ELQ76938.1"/>
    <property type="molecule type" value="Genomic_DNA"/>
</dbReference>
<keyword evidence="6" id="KW-0251">Elongation factor</keyword>
<dbReference type="FunFam" id="3.30.710.10:FF:000035">
    <property type="entry name" value="Elongin C transcription elongation factor"/>
    <property type="match status" value="1"/>
</dbReference>
<dbReference type="GO" id="GO:0006511">
    <property type="term" value="P:ubiquitin-dependent protein catabolic process"/>
    <property type="evidence" value="ECO:0007669"/>
    <property type="project" value="InterPro"/>
</dbReference>
<dbReference type="Proteomes" id="UP000011185">
    <property type="component" value="Unassembled WGS sequence"/>
</dbReference>
<sequence length="98" mass="11535">MSEIVTLISSDNKKYEIPEHIANESKTLRVFFDSNRPFIEAIERKVVLPMNSKLLIRAIEYMKYKYQYRGKKAHEAPEFHITDEEALDLLDASVYLKI</sequence>
<evidence type="ECO:0000256" key="1">
    <source>
        <dbReference type="ARBA" id="ARBA00004123"/>
    </source>
</evidence>
<dbReference type="AlphaFoldDB" id="L7JZP5"/>
<dbReference type="GO" id="GO:0003746">
    <property type="term" value="F:translation elongation factor activity"/>
    <property type="evidence" value="ECO:0007669"/>
    <property type="project" value="UniProtKB-KW"/>
</dbReference>
<dbReference type="SMART" id="SM00512">
    <property type="entry name" value="Skp1"/>
    <property type="match status" value="1"/>
</dbReference>
<dbReference type="InterPro" id="IPR011333">
    <property type="entry name" value="SKP1/BTB/POZ_sf"/>
</dbReference>
<proteinExistence type="inferred from homology"/>
<reference evidence="6 7" key="1">
    <citation type="journal article" date="2012" name="PLoS Pathog.">
        <title>The genome of the obligate intracellular parasite Trachipleistophora hominis: new insights into microsporidian genome dynamics and reductive evolution.</title>
        <authorList>
            <person name="Heinz E."/>
            <person name="Williams T.A."/>
            <person name="Nakjang S."/>
            <person name="Noel C.J."/>
            <person name="Swan D.C."/>
            <person name="Goldberg A.V."/>
            <person name="Harris S.R."/>
            <person name="Weinmaier T."/>
            <person name="Markert S."/>
            <person name="Becher D."/>
            <person name="Bernhardt J."/>
            <person name="Dagan T."/>
            <person name="Hacker C."/>
            <person name="Lucocq J.M."/>
            <person name="Schweder T."/>
            <person name="Rattei T."/>
            <person name="Hall N."/>
            <person name="Hirt R.P."/>
            <person name="Embley T.M."/>
        </authorList>
    </citation>
    <scope>NUCLEOTIDE SEQUENCE [LARGE SCALE GENOMIC DNA]</scope>
</reference>
<dbReference type="SUPFAM" id="SSF54695">
    <property type="entry name" value="POZ domain"/>
    <property type="match status" value="1"/>
</dbReference>
<keyword evidence="4" id="KW-0539">Nucleus</keyword>
<dbReference type="Gene3D" id="3.30.710.10">
    <property type="entry name" value="Potassium Channel Kv1.1, Chain A"/>
    <property type="match status" value="1"/>
</dbReference>
<dbReference type="VEuPathDB" id="MicrosporidiaDB:THOM_0062"/>
<dbReference type="InterPro" id="IPR001232">
    <property type="entry name" value="SKP1-like"/>
</dbReference>
<evidence type="ECO:0000259" key="5">
    <source>
        <dbReference type="Pfam" id="PF03931"/>
    </source>
</evidence>
<dbReference type="OMA" id="IVEYLHY"/>
<comment type="similarity">
    <text evidence="2">Belongs to the SKP1 family.</text>
</comment>
<dbReference type="GO" id="GO:0005634">
    <property type="term" value="C:nucleus"/>
    <property type="evidence" value="ECO:0007669"/>
    <property type="project" value="UniProtKB-SubCell"/>
</dbReference>
<dbReference type="OrthoDB" id="249087at2759"/>
<evidence type="ECO:0000256" key="2">
    <source>
        <dbReference type="ARBA" id="ARBA00009993"/>
    </source>
</evidence>
<dbReference type="InterPro" id="IPR016073">
    <property type="entry name" value="Skp1_comp_POZ"/>
</dbReference>
<name>L7JZP5_TRAHO</name>
<dbReference type="InParanoid" id="L7JZP5"/>
<organism evidence="6 7">
    <name type="scientific">Trachipleistophora hominis</name>
    <name type="common">Microsporidian parasite</name>
    <dbReference type="NCBI Taxonomy" id="72359"/>
    <lineage>
        <taxon>Eukaryota</taxon>
        <taxon>Fungi</taxon>
        <taxon>Fungi incertae sedis</taxon>
        <taxon>Microsporidia</taxon>
        <taxon>Pleistophoridae</taxon>
        <taxon>Trachipleistophora</taxon>
    </lineage>
</organism>
<feature type="domain" description="SKP1 component POZ" evidence="5">
    <location>
        <begin position="4"/>
        <end position="65"/>
    </location>
</feature>
<comment type="subcellular location">
    <subcellularLocation>
        <location evidence="1">Nucleus</location>
    </subcellularLocation>
</comment>
<evidence type="ECO:0000256" key="4">
    <source>
        <dbReference type="ARBA" id="ARBA00023242"/>
    </source>
</evidence>
<evidence type="ECO:0000313" key="6">
    <source>
        <dbReference type="EMBL" id="ELQ76938.1"/>
    </source>
</evidence>
<evidence type="ECO:0000256" key="3">
    <source>
        <dbReference type="ARBA" id="ARBA00021347"/>
    </source>
</evidence>
<evidence type="ECO:0000313" key="7">
    <source>
        <dbReference type="Proteomes" id="UP000011185"/>
    </source>
</evidence>
<keyword evidence="6" id="KW-0648">Protein biosynthesis</keyword>
<dbReference type="InterPro" id="IPR039948">
    <property type="entry name" value="ELC1"/>
</dbReference>
<protein>
    <recommendedName>
        <fullName evidence="3">Elongin-C</fullName>
    </recommendedName>
</protein>
<accession>L7JZP5</accession>
<keyword evidence="7" id="KW-1185">Reference proteome</keyword>
<dbReference type="Pfam" id="PF03931">
    <property type="entry name" value="Skp1_POZ"/>
    <property type="match status" value="1"/>
</dbReference>